<dbReference type="Pfam" id="PF02518">
    <property type="entry name" value="HATPase_c"/>
    <property type="match status" value="1"/>
</dbReference>
<sequence>MSDKMKKTAFRKRNYILPLMLIAVILVLALCVLFASSLDEQLYTQRLYSMDQNAKKSSELVNLSIKSEWEKLHQLVYTIQRFPASSSLQLVDSLVDMSQKSDDNSPWTFGCIDSASNSYNWDGTVTRWPLPRMLPTDLPEHQITIRESITDGTEQMLFLQRLPQPIVLTDGVTVTHVTLTIDMHILLPELEVSSFGVGNSTYITKTDGTRLYHQTTNTEILPSYNVITALKNAEFLYDTSYEAFVGAVEAQKFFTGELKLQDRRYFVSCAPVAERWTMILFIPEEKVSGGTTELVQKLIMQMAGIAFALSIVLILFMRLNARRTLEAQQAALRAAEQASQSKSDFLSNMSHDIRTPLNGIMGICHLAIRDYKDPAGYLNKINQSSHQLMLLINDILDMSRIEQGKVEVHAAPLDIHALLHGCITNIEVLAREKNIAVKVETDGLKDCCVESDELLLNQILTNLLGNAVKFTPEKGSITLRAAQEEPRDGFALYTFEVCDTGIGMSPEFVARMFEPFSQEDSGSRTQYKGTGLGLSIVKSLVEKLQGDIQVDSTPGKGSCFSVALTLAVSLPVQAQEENGEPPAQGTGMRVLLAEDNELNRMIASDILEELGVTVNTAADGQQAVERFAASPEGQYHLIFMDLRMPVMDGLTAARTIRSLPRSDANIPIVAMTADAFAEDVERTRAAGMNDHLAKPLDLGRIKAVLYKYHPDRKKGE</sequence>
<dbReference type="CDD" id="cd16922">
    <property type="entry name" value="HATPase_EvgS-ArcB-TorS-like"/>
    <property type="match status" value="1"/>
</dbReference>
<dbReference type="SMART" id="SM00448">
    <property type="entry name" value="REC"/>
    <property type="match status" value="1"/>
</dbReference>
<evidence type="ECO:0000256" key="1">
    <source>
        <dbReference type="ARBA" id="ARBA00000085"/>
    </source>
</evidence>
<dbReference type="STRING" id="1122155.SAMN02745158_01799"/>
<evidence type="ECO:0000256" key="5">
    <source>
        <dbReference type="ARBA" id="ARBA00022553"/>
    </source>
</evidence>
<keyword evidence="6 13" id="KW-0418">Kinase</keyword>
<organism evidence="13 14">
    <name type="scientific">Lactonifactor longoviformis DSM 17459</name>
    <dbReference type="NCBI Taxonomy" id="1122155"/>
    <lineage>
        <taxon>Bacteria</taxon>
        <taxon>Bacillati</taxon>
        <taxon>Bacillota</taxon>
        <taxon>Clostridia</taxon>
        <taxon>Eubacteriales</taxon>
        <taxon>Clostridiaceae</taxon>
        <taxon>Lactonifactor</taxon>
    </lineage>
</organism>
<dbReference type="Gene3D" id="1.10.287.130">
    <property type="match status" value="1"/>
</dbReference>
<dbReference type="PANTHER" id="PTHR45339:SF1">
    <property type="entry name" value="HYBRID SIGNAL TRANSDUCTION HISTIDINE KINASE J"/>
    <property type="match status" value="1"/>
</dbReference>
<dbReference type="OrthoDB" id="9790669at2"/>
<evidence type="ECO:0000256" key="7">
    <source>
        <dbReference type="ARBA" id="ARBA00023012"/>
    </source>
</evidence>
<evidence type="ECO:0000256" key="3">
    <source>
        <dbReference type="ARBA" id="ARBA00012438"/>
    </source>
</evidence>
<feature type="modified residue" description="4-aspartylphosphate" evidence="10">
    <location>
        <position position="641"/>
    </location>
</feature>
<proteinExistence type="inferred from homology"/>
<dbReference type="CDD" id="cd00082">
    <property type="entry name" value="HisKA"/>
    <property type="match status" value="1"/>
</dbReference>
<dbReference type="InterPro" id="IPR005467">
    <property type="entry name" value="His_kinase_dom"/>
</dbReference>
<evidence type="ECO:0000256" key="8">
    <source>
        <dbReference type="ARBA" id="ARBA00024867"/>
    </source>
</evidence>
<gene>
    <name evidence="13" type="ORF">SAMN02745158_01799</name>
</gene>
<accession>A0A1M4WYB2</accession>
<dbReference type="InterPro" id="IPR003661">
    <property type="entry name" value="HisK_dim/P_dom"/>
</dbReference>
<name>A0A1M4WYB2_9CLOT</name>
<dbReference type="PROSITE" id="PS50110">
    <property type="entry name" value="RESPONSE_REGULATORY"/>
    <property type="match status" value="1"/>
</dbReference>
<dbReference type="Gene3D" id="3.30.565.10">
    <property type="entry name" value="Histidine kinase-like ATPase, C-terminal domain"/>
    <property type="match status" value="1"/>
</dbReference>
<dbReference type="Pfam" id="PF00512">
    <property type="entry name" value="HisKA"/>
    <property type="match status" value="1"/>
</dbReference>
<evidence type="ECO:0000313" key="14">
    <source>
        <dbReference type="Proteomes" id="UP000184245"/>
    </source>
</evidence>
<keyword evidence="5 10" id="KW-0597">Phosphoprotein</keyword>
<feature type="domain" description="Histidine kinase" evidence="11">
    <location>
        <begin position="348"/>
        <end position="568"/>
    </location>
</feature>
<evidence type="ECO:0000259" key="12">
    <source>
        <dbReference type="PROSITE" id="PS50110"/>
    </source>
</evidence>
<evidence type="ECO:0000259" key="11">
    <source>
        <dbReference type="PROSITE" id="PS50109"/>
    </source>
</evidence>
<keyword evidence="6 13" id="KW-0808">Transferase</keyword>
<evidence type="ECO:0000256" key="4">
    <source>
        <dbReference type="ARBA" id="ARBA00018672"/>
    </source>
</evidence>
<dbReference type="InterPro" id="IPR036890">
    <property type="entry name" value="HATPase_C_sf"/>
</dbReference>
<dbReference type="PRINTS" id="PR00344">
    <property type="entry name" value="BCTRLSENSOR"/>
</dbReference>
<dbReference type="InterPro" id="IPR001789">
    <property type="entry name" value="Sig_transdc_resp-reg_receiver"/>
</dbReference>
<dbReference type="SUPFAM" id="SSF55874">
    <property type="entry name" value="ATPase domain of HSP90 chaperone/DNA topoisomerase II/histidine kinase"/>
    <property type="match status" value="1"/>
</dbReference>
<dbReference type="CDD" id="cd17546">
    <property type="entry name" value="REC_hyHK_CKI1_RcsC-like"/>
    <property type="match status" value="1"/>
</dbReference>
<evidence type="ECO:0000256" key="9">
    <source>
        <dbReference type="ARBA" id="ARBA00074306"/>
    </source>
</evidence>
<dbReference type="FunFam" id="3.30.565.10:FF:000010">
    <property type="entry name" value="Sensor histidine kinase RcsC"/>
    <property type="match status" value="1"/>
</dbReference>
<keyword evidence="14" id="KW-1185">Reference proteome</keyword>
<reference evidence="13 14" key="1">
    <citation type="submission" date="2016-11" db="EMBL/GenBank/DDBJ databases">
        <authorList>
            <person name="Jaros S."/>
            <person name="Januszkiewicz K."/>
            <person name="Wedrychowicz H."/>
        </authorList>
    </citation>
    <scope>NUCLEOTIDE SEQUENCE [LARGE SCALE GENOMIC DNA]</scope>
    <source>
        <strain evidence="13 14">DSM 17459</strain>
    </source>
</reference>
<dbReference type="PANTHER" id="PTHR45339">
    <property type="entry name" value="HYBRID SIGNAL TRANSDUCTION HISTIDINE KINASE J"/>
    <property type="match status" value="1"/>
</dbReference>
<dbReference type="EC" id="2.7.13.3" evidence="3"/>
<evidence type="ECO:0000313" key="13">
    <source>
        <dbReference type="EMBL" id="SHE86236.1"/>
    </source>
</evidence>
<dbReference type="SMART" id="SM00388">
    <property type="entry name" value="HisKA"/>
    <property type="match status" value="1"/>
</dbReference>
<feature type="domain" description="Response regulatory" evidence="12">
    <location>
        <begin position="589"/>
        <end position="709"/>
    </location>
</feature>
<comment type="similarity">
    <text evidence="2">In the N-terminal section; belongs to the phytochrome family.</text>
</comment>
<comment type="catalytic activity">
    <reaction evidence="1">
        <text>ATP + protein L-histidine = ADP + protein N-phospho-L-histidine.</text>
        <dbReference type="EC" id="2.7.13.3"/>
    </reaction>
</comment>
<evidence type="ECO:0000256" key="6">
    <source>
        <dbReference type="ARBA" id="ARBA00022777"/>
    </source>
</evidence>
<dbReference type="Pfam" id="PF00072">
    <property type="entry name" value="Response_reg"/>
    <property type="match status" value="1"/>
</dbReference>
<dbReference type="GO" id="GO:0000155">
    <property type="term" value="F:phosphorelay sensor kinase activity"/>
    <property type="evidence" value="ECO:0007669"/>
    <property type="project" value="InterPro"/>
</dbReference>
<dbReference type="SUPFAM" id="SSF52172">
    <property type="entry name" value="CheY-like"/>
    <property type="match status" value="1"/>
</dbReference>
<dbReference type="Proteomes" id="UP000184245">
    <property type="component" value="Unassembled WGS sequence"/>
</dbReference>
<comment type="function">
    <text evidence="8">May play the central regulatory role in sporulation. It may be an element of the effector pathway responsible for the activation of sporulation genes in response to nutritional stress. Spo0A may act in concert with spo0H (a sigma factor) to control the expression of some genes that are critical to the sporulation process.</text>
</comment>
<dbReference type="RefSeq" id="WP_072851046.1">
    <property type="nucleotide sequence ID" value="NZ_FQVI01000007.1"/>
</dbReference>
<dbReference type="Gene3D" id="3.40.50.2300">
    <property type="match status" value="1"/>
</dbReference>
<evidence type="ECO:0000256" key="2">
    <source>
        <dbReference type="ARBA" id="ARBA00006402"/>
    </source>
</evidence>
<dbReference type="InterPro" id="IPR036097">
    <property type="entry name" value="HisK_dim/P_sf"/>
</dbReference>
<protein>
    <recommendedName>
        <fullName evidence="9">Circadian input-output histidine kinase CikA</fullName>
        <ecNumber evidence="3">2.7.13.3</ecNumber>
    </recommendedName>
    <alternativeName>
        <fullName evidence="4">Stage 0 sporulation protein A homolog</fullName>
    </alternativeName>
</protein>
<dbReference type="SUPFAM" id="SSF47384">
    <property type="entry name" value="Homodimeric domain of signal transducing histidine kinase"/>
    <property type="match status" value="1"/>
</dbReference>
<keyword evidence="7" id="KW-0902">Two-component regulatory system</keyword>
<dbReference type="SMART" id="SM00387">
    <property type="entry name" value="HATPase_c"/>
    <property type="match status" value="1"/>
</dbReference>
<evidence type="ECO:0000256" key="10">
    <source>
        <dbReference type="PROSITE-ProRule" id="PRU00169"/>
    </source>
</evidence>
<dbReference type="AlphaFoldDB" id="A0A1M4WYB2"/>
<dbReference type="PROSITE" id="PS50109">
    <property type="entry name" value="HIS_KIN"/>
    <property type="match status" value="1"/>
</dbReference>
<dbReference type="EMBL" id="FQVI01000007">
    <property type="protein sequence ID" value="SHE86236.1"/>
    <property type="molecule type" value="Genomic_DNA"/>
</dbReference>
<dbReference type="InterPro" id="IPR004358">
    <property type="entry name" value="Sig_transdc_His_kin-like_C"/>
</dbReference>
<dbReference type="InterPro" id="IPR003594">
    <property type="entry name" value="HATPase_dom"/>
</dbReference>
<dbReference type="InterPro" id="IPR011006">
    <property type="entry name" value="CheY-like_superfamily"/>
</dbReference>